<keyword evidence="3 7" id="KW-0812">Transmembrane</keyword>
<evidence type="ECO:0000256" key="4">
    <source>
        <dbReference type="ARBA" id="ARBA00022989"/>
    </source>
</evidence>
<dbReference type="InterPro" id="IPR018503">
    <property type="entry name" value="Tetraspanin_CS"/>
</dbReference>
<feature type="transmembrane region" description="Helical" evidence="7">
    <location>
        <begin position="63"/>
        <end position="83"/>
    </location>
</feature>
<dbReference type="Proteomes" id="UP000694402">
    <property type="component" value="Unassembled WGS sequence"/>
</dbReference>
<reference evidence="8" key="3">
    <citation type="submission" date="2025-09" db="UniProtKB">
        <authorList>
            <consortium name="Ensembl"/>
        </authorList>
    </citation>
    <scope>IDENTIFICATION</scope>
</reference>
<dbReference type="InterPro" id="IPR008952">
    <property type="entry name" value="Tetraspanin_EC2_sf"/>
</dbReference>
<dbReference type="GeneTree" id="ENSGT00940000158153"/>
<keyword evidence="5 7" id="KW-0472">Membrane</keyword>
<evidence type="ECO:0000256" key="6">
    <source>
        <dbReference type="PIRSR" id="PIRSR002419-1"/>
    </source>
</evidence>
<dbReference type="SUPFAM" id="SSF48652">
    <property type="entry name" value="Tetraspanin"/>
    <property type="match status" value="1"/>
</dbReference>
<evidence type="ECO:0000256" key="7">
    <source>
        <dbReference type="RuleBase" id="RU361218"/>
    </source>
</evidence>
<dbReference type="PRINTS" id="PR00259">
    <property type="entry name" value="TMFOUR"/>
</dbReference>
<comment type="similarity">
    <text evidence="2 7">Belongs to the tetraspanin (TM4SF) family.</text>
</comment>
<dbReference type="AlphaFoldDB" id="A0AAZ3RJ10"/>
<feature type="transmembrane region" description="Helical" evidence="7">
    <location>
        <begin position="21"/>
        <end position="43"/>
    </location>
</feature>
<dbReference type="PANTHER" id="PTHR19282:SF380">
    <property type="entry name" value="TETRASPANIN-8"/>
    <property type="match status" value="1"/>
</dbReference>
<keyword evidence="6" id="KW-1015">Disulfide bond</keyword>
<accession>A0AAZ3RJ10</accession>
<feature type="disulfide bond" evidence="6">
    <location>
        <begin position="153"/>
        <end position="170"/>
    </location>
</feature>
<sequence length="240" mass="26274">MKENSLLFFRKKMAVNKCIKYSLFLFNLLFWISGCIILGVSIYLKVSKNGNVIMDEAVPFVDLLIAVGVIIMVLGFLGCCGAIKENRCMLILFFIGLLLIFILLLIAGILGAVGEKKSQVWVKETLEKLLPLKDQKPEVQTDLQKLEVEAKCCGLINGPSDWGSTVPSSCDCVDTAQACQSANGRQVYSTPCVKFVTSFMEKNAIIALGIAFGIAVLMLFGMAFAMTLYCQIGKRDANTA</sequence>
<dbReference type="GO" id="GO:0005886">
    <property type="term" value="C:plasma membrane"/>
    <property type="evidence" value="ECO:0007669"/>
    <property type="project" value="TreeGrafter"/>
</dbReference>
<dbReference type="Ensembl" id="ENSOTST00005139899.1">
    <property type="protein sequence ID" value="ENSOTSP00005141356.1"/>
    <property type="gene ID" value="ENSOTSG00005051631.1"/>
</dbReference>
<evidence type="ECO:0000256" key="1">
    <source>
        <dbReference type="ARBA" id="ARBA00004141"/>
    </source>
</evidence>
<reference evidence="8" key="2">
    <citation type="submission" date="2025-08" db="UniProtKB">
        <authorList>
            <consortium name="Ensembl"/>
        </authorList>
    </citation>
    <scope>IDENTIFICATION</scope>
</reference>
<organism evidence="8 9">
    <name type="scientific">Oncorhynchus tshawytscha</name>
    <name type="common">Chinook salmon</name>
    <name type="synonym">Salmo tshawytscha</name>
    <dbReference type="NCBI Taxonomy" id="74940"/>
    <lineage>
        <taxon>Eukaryota</taxon>
        <taxon>Metazoa</taxon>
        <taxon>Chordata</taxon>
        <taxon>Craniata</taxon>
        <taxon>Vertebrata</taxon>
        <taxon>Euteleostomi</taxon>
        <taxon>Actinopterygii</taxon>
        <taxon>Neopterygii</taxon>
        <taxon>Teleostei</taxon>
        <taxon>Protacanthopterygii</taxon>
        <taxon>Salmoniformes</taxon>
        <taxon>Salmonidae</taxon>
        <taxon>Salmoninae</taxon>
        <taxon>Oncorhynchus</taxon>
    </lineage>
</organism>
<dbReference type="PIRSF" id="PIRSF002419">
    <property type="entry name" value="Tetraspanin"/>
    <property type="match status" value="1"/>
</dbReference>
<dbReference type="PROSITE" id="PS51257">
    <property type="entry name" value="PROKAR_LIPOPROTEIN"/>
    <property type="match status" value="1"/>
</dbReference>
<comment type="subcellular location">
    <subcellularLocation>
        <location evidence="1 7">Membrane</location>
        <topology evidence="1 7">Multi-pass membrane protein</topology>
    </subcellularLocation>
</comment>
<dbReference type="PROSITE" id="PS00421">
    <property type="entry name" value="TM4_1"/>
    <property type="match status" value="1"/>
</dbReference>
<keyword evidence="4 7" id="KW-1133">Transmembrane helix</keyword>
<feature type="transmembrane region" description="Helical" evidence="7">
    <location>
        <begin position="204"/>
        <end position="229"/>
    </location>
</feature>
<evidence type="ECO:0000313" key="9">
    <source>
        <dbReference type="Proteomes" id="UP000694402"/>
    </source>
</evidence>
<evidence type="ECO:0000256" key="5">
    <source>
        <dbReference type="ARBA" id="ARBA00023136"/>
    </source>
</evidence>
<protein>
    <recommendedName>
        <fullName evidence="7">Tetraspanin</fullName>
    </recommendedName>
</protein>
<dbReference type="InterPro" id="IPR018499">
    <property type="entry name" value="Tetraspanin/Peripherin"/>
</dbReference>
<evidence type="ECO:0000256" key="2">
    <source>
        <dbReference type="ARBA" id="ARBA00006840"/>
    </source>
</evidence>
<proteinExistence type="inferred from homology"/>
<name>A0AAZ3RJ10_ONCTS</name>
<dbReference type="InterPro" id="IPR000301">
    <property type="entry name" value="Tetraspanin_animals"/>
</dbReference>
<evidence type="ECO:0000256" key="3">
    <source>
        <dbReference type="ARBA" id="ARBA00022692"/>
    </source>
</evidence>
<dbReference type="Gene3D" id="1.10.1450.10">
    <property type="entry name" value="Tetraspanin"/>
    <property type="match status" value="1"/>
</dbReference>
<feature type="transmembrane region" description="Helical" evidence="7">
    <location>
        <begin position="90"/>
        <end position="113"/>
    </location>
</feature>
<keyword evidence="9" id="KW-1185">Reference proteome</keyword>
<dbReference type="PANTHER" id="PTHR19282">
    <property type="entry name" value="TETRASPANIN"/>
    <property type="match status" value="1"/>
</dbReference>
<reference evidence="9" key="1">
    <citation type="journal article" date="2018" name="PLoS ONE">
        <title>Chinook salmon (Oncorhynchus tshawytscha) genome and transcriptome.</title>
        <authorList>
            <person name="Christensen K.A."/>
            <person name="Leong J.S."/>
            <person name="Sakhrani D."/>
            <person name="Biagi C.A."/>
            <person name="Minkley D.R."/>
            <person name="Withler R.E."/>
            <person name="Rondeau E.B."/>
            <person name="Koop B.F."/>
            <person name="Devlin R.H."/>
        </authorList>
    </citation>
    <scope>NUCLEOTIDE SEQUENCE [LARGE SCALE GENOMIC DNA]</scope>
</reference>
<dbReference type="Pfam" id="PF00335">
    <property type="entry name" value="Tetraspanin"/>
    <property type="match status" value="1"/>
</dbReference>
<gene>
    <name evidence="8" type="primary">TSPAN8</name>
</gene>
<evidence type="ECO:0000313" key="8">
    <source>
        <dbReference type="Ensembl" id="ENSOTSP00005141356.1"/>
    </source>
</evidence>